<evidence type="ECO:0000313" key="3">
    <source>
        <dbReference type="EMBL" id="EGU41102.1"/>
    </source>
</evidence>
<proteinExistence type="predicted"/>
<dbReference type="EMBL" id="AFWE01000040">
    <property type="protein sequence ID" value="EGU41102.1"/>
    <property type="molecule type" value="Genomic_DNA"/>
</dbReference>
<sequence>MKKLVLVSLLGAVLAGCGGGGGSDDKSDNNNNHRPNAAQGTIERVSGNVITVNGHQYDVASVGYSHVDLSTAQLEPGMLVALTSSPARAVGKHVQLEPTVTGLINITDAATGKFTVNGVELTYADLSPEIQDGDWVMVSSLPTATAGYHVLSVVKFEQPELLGMFEVEGTVTNLTNSTFTLGAALTVDYAGIAVEGGELRNGLWVEVEGEYDSTNNKITATEVEVETYDDIDNDTEIEGLLTWVSSDKSAFELNYRGRFNVTGQTRFEDGNKNHLVQGAMVEVTTGVNNVALEVEFDNDDNNTGDWSDNDIELVGTATIISEDNLSFSVQGKTVFVNRFTEFDDGLRFDTLGTQRVEVEAYKVNGQLIASEIELAD</sequence>
<reference evidence="3 4" key="1">
    <citation type="journal article" date="2012" name="Int. J. Syst. Evol. Microbiol.">
        <title>Vibrio caribbeanicus sp. nov., isolated from the marine sponge Scleritoderma cyanea.</title>
        <authorList>
            <person name="Hoffmann M."/>
            <person name="Monday S.R."/>
            <person name="Allard M.W."/>
            <person name="Strain E.A."/>
            <person name="Whittaker P."/>
            <person name="Naum M."/>
            <person name="McCarthy P.J."/>
            <person name="Lopez J.V."/>
            <person name="Fischer M."/>
            <person name="Brown E.W."/>
        </authorList>
    </citation>
    <scope>NUCLEOTIDE SEQUENCE [LARGE SCALE GENOMIC DNA]</scope>
    <source>
        <strain evidence="3 4">LMG 19158</strain>
    </source>
</reference>
<feature type="domain" description="DUF5666" evidence="2">
    <location>
        <begin position="323"/>
        <end position="373"/>
    </location>
</feature>
<organism evidence="3 4">
    <name type="scientific">Vibrio scophthalmi LMG 19158</name>
    <dbReference type="NCBI Taxonomy" id="870967"/>
    <lineage>
        <taxon>Bacteria</taxon>
        <taxon>Pseudomonadati</taxon>
        <taxon>Pseudomonadota</taxon>
        <taxon>Gammaproteobacteria</taxon>
        <taxon>Vibrionales</taxon>
        <taxon>Vibrionaceae</taxon>
        <taxon>Vibrio</taxon>
    </lineage>
</organism>
<feature type="domain" description="DUF5666" evidence="2">
    <location>
        <begin position="168"/>
        <end position="224"/>
    </location>
</feature>
<dbReference type="AlphaFoldDB" id="F9RJH4"/>
<dbReference type="RefSeq" id="WP_005593213.1">
    <property type="nucleotide sequence ID" value="NZ_AFWE01000040.1"/>
</dbReference>
<feature type="domain" description="DUF5666" evidence="2">
    <location>
        <begin position="238"/>
        <end position="284"/>
    </location>
</feature>
<dbReference type="InterPro" id="IPR043724">
    <property type="entry name" value="DUF5666"/>
</dbReference>
<dbReference type="PROSITE" id="PS51257">
    <property type="entry name" value="PROKAR_LIPOPROTEIN"/>
    <property type="match status" value="1"/>
</dbReference>
<gene>
    <name evidence="3" type="ORF">VIS19158_04636</name>
</gene>
<evidence type="ECO:0000259" key="2">
    <source>
        <dbReference type="Pfam" id="PF18914"/>
    </source>
</evidence>
<protein>
    <recommendedName>
        <fullName evidence="2">DUF5666 domain-containing protein</fullName>
    </recommendedName>
</protein>
<accession>F9RJH4</accession>
<comment type="caution">
    <text evidence="3">The sequence shown here is derived from an EMBL/GenBank/DDBJ whole genome shotgun (WGS) entry which is preliminary data.</text>
</comment>
<dbReference type="Proteomes" id="UP000004349">
    <property type="component" value="Unassembled WGS sequence"/>
</dbReference>
<evidence type="ECO:0000256" key="1">
    <source>
        <dbReference type="SAM" id="MobiDB-lite"/>
    </source>
</evidence>
<name>F9RJH4_9VIBR</name>
<feature type="region of interest" description="Disordered" evidence="1">
    <location>
        <begin position="20"/>
        <end position="41"/>
    </location>
</feature>
<evidence type="ECO:0000313" key="4">
    <source>
        <dbReference type="Proteomes" id="UP000004349"/>
    </source>
</evidence>
<dbReference type="eggNOG" id="ENOG502ZC5D">
    <property type="taxonomic scope" value="Bacteria"/>
</dbReference>
<dbReference type="Pfam" id="PF18914">
    <property type="entry name" value="DUF5666"/>
    <property type="match status" value="3"/>
</dbReference>